<gene>
    <name evidence="4" type="ORF">JYU34_012736</name>
</gene>
<organism evidence="4 5">
    <name type="scientific">Plutella xylostella</name>
    <name type="common">Diamondback moth</name>
    <name type="synonym">Plutella maculipennis</name>
    <dbReference type="NCBI Taxonomy" id="51655"/>
    <lineage>
        <taxon>Eukaryota</taxon>
        <taxon>Metazoa</taxon>
        <taxon>Ecdysozoa</taxon>
        <taxon>Arthropoda</taxon>
        <taxon>Hexapoda</taxon>
        <taxon>Insecta</taxon>
        <taxon>Pterygota</taxon>
        <taxon>Neoptera</taxon>
        <taxon>Endopterygota</taxon>
        <taxon>Lepidoptera</taxon>
        <taxon>Glossata</taxon>
        <taxon>Ditrysia</taxon>
        <taxon>Yponomeutoidea</taxon>
        <taxon>Plutellidae</taxon>
        <taxon>Plutella</taxon>
    </lineage>
</organism>
<dbReference type="Proteomes" id="UP000823941">
    <property type="component" value="Chromosome 17"/>
</dbReference>
<comment type="caution">
    <text evidence="4">The sequence shown here is derived from an EMBL/GenBank/DDBJ whole genome shotgun (WGS) entry which is preliminary data.</text>
</comment>
<dbReference type="InterPro" id="IPR027806">
    <property type="entry name" value="HARBI1_dom"/>
</dbReference>
<dbReference type="Pfam" id="PF13359">
    <property type="entry name" value="DDE_Tnp_4"/>
    <property type="match status" value="1"/>
</dbReference>
<reference evidence="4 5" key="1">
    <citation type="submission" date="2021-06" db="EMBL/GenBank/DDBJ databases">
        <title>A haploid diamondback moth (Plutella xylostella L.) genome assembly resolves 31 chromosomes and identifies a diamide resistance mutation.</title>
        <authorList>
            <person name="Ward C.M."/>
            <person name="Perry K.D."/>
            <person name="Baker G."/>
            <person name="Powis K."/>
            <person name="Heckel D.G."/>
            <person name="Baxter S.W."/>
        </authorList>
    </citation>
    <scope>NUCLEOTIDE SEQUENCE [LARGE SCALE GENOMIC DNA]</scope>
    <source>
        <strain evidence="4 5">LV</strain>
        <tissue evidence="4">Single pupa</tissue>
    </source>
</reference>
<evidence type="ECO:0000256" key="2">
    <source>
        <dbReference type="ARBA" id="ARBA00022723"/>
    </source>
</evidence>
<evidence type="ECO:0000259" key="3">
    <source>
        <dbReference type="Pfam" id="PF13359"/>
    </source>
</evidence>
<evidence type="ECO:0000313" key="4">
    <source>
        <dbReference type="EMBL" id="KAG7302773.1"/>
    </source>
</evidence>
<protein>
    <recommendedName>
        <fullName evidence="3">DDE Tnp4 domain-containing protein</fullName>
    </recommendedName>
</protein>
<proteinExistence type="predicted"/>
<feature type="domain" description="DDE Tnp4" evidence="3">
    <location>
        <begin position="18"/>
        <end position="67"/>
    </location>
</feature>
<evidence type="ECO:0000313" key="5">
    <source>
        <dbReference type="Proteomes" id="UP000823941"/>
    </source>
</evidence>
<comment type="cofactor">
    <cofactor evidence="1">
        <name>a divalent metal cation</name>
        <dbReference type="ChEBI" id="CHEBI:60240"/>
    </cofactor>
</comment>
<accession>A0ABQ7QC17</accession>
<keyword evidence="5" id="KW-1185">Reference proteome</keyword>
<name>A0ABQ7QC17_PLUXY</name>
<evidence type="ECO:0000256" key="1">
    <source>
        <dbReference type="ARBA" id="ARBA00001968"/>
    </source>
</evidence>
<keyword evidence="2" id="KW-0479">Metal-binding</keyword>
<sequence length="120" mass="13428">MMTPVDHAVDDSPEGRYNIIQKRARSTVERTFGILKGRWRCLLAARELNYTPETAGKIAIACSVLHNMCIHARLDHPELTEEDLAAENALPIPHLAAIPQGRALEEGRRVCRVLIHLLEA</sequence>
<dbReference type="EMBL" id="JAHIBW010000017">
    <property type="protein sequence ID" value="KAG7302773.1"/>
    <property type="molecule type" value="Genomic_DNA"/>
</dbReference>